<name>A0A3G6YIT2_ACIPI</name>
<proteinExistence type="predicted"/>
<reference evidence="1 2" key="2">
    <citation type="submission" date="2018-12" db="EMBL/GenBank/DDBJ databases">
        <title>Molecular Epidemiology of Emerging Carbapenem-Resistance in Acinetobacter nosocomialis and Acinetobacter pittii in Taiwan, 2010-2014.</title>
        <authorList>
            <person name="Huang W.-C."/>
            <person name="Wang H.-Y."/>
            <person name="Lai J.-F."/>
            <person name="Lauderdale T.-L."/>
            <person name="Sytwu H.-K."/>
        </authorList>
    </citation>
    <scope>NUCLEOTIDE SEQUENCE [LARGE SCALE GENOMIC DNA]</scope>
    <source>
        <strain evidence="1 2">2014S06-099</strain>
    </source>
</reference>
<gene>
    <name evidence="1" type="ORF">DKE52_006250</name>
</gene>
<evidence type="ECO:0000313" key="1">
    <source>
        <dbReference type="EMBL" id="AZC00312.1"/>
    </source>
</evidence>
<dbReference type="AlphaFoldDB" id="A0A3G6YIT2"/>
<dbReference type="EMBL" id="CP033540">
    <property type="protein sequence ID" value="AZC00312.1"/>
    <property type="molecule type" value="Genomic_DNA"/>
</dbReference>
<reference evidence="1 2" key="1">
    <citation type="submission" date="2018-11" db="EMBL/GenBank/DDBJ databases">
        <authorList>
            <person name="Kuo S.-C."/>
            <person name="Chen F.-J."/>
            <person name="Liao Y.-C."/>
        </authorList>
    </citation>
    <scope>NUCLEOTIDE SEQUENCE [LARGE SCALE GENOMIC DNA]</scope>
    <source>
        <strain evidence="1 2">2014S06-099</strain>
    </source>
</reference>
<sequence length="167" mass="19376">MFLSIACTHANQGIFEMDEFKKEFQKHKDALIKSLTNAGESHRIYIMLEKVKSNVPSYRYYFEAGQQSQQAKVEETNAKAQMCRDEKNHAINRWSSVCKERDDLKKRVDAAKHYLGNIFTGNSIEDECHLKDLLDILDGKIVEELEQALKGGMRTRFRWQSSTQQPT</sequence>
<accession>A0A3G6YIT2</accession>
<evidence type="ECO:0000313" key="2">
    <source>
        <dbReference type="Proteomes" id="UP000254410"/>
    </source>
</evidence>
<organism evidence="1 2">
    <name type="scientific">Acinetobacter pittii</name>
    <name type="common">Acinetobacter genomosp. 3</name>
    <dbReference type="NCBI Taxonomy" id="48296"/>
    <lineage>
        <taxon>Bacteria</taxon>
        <taxon>Pseudomonadati</taxon>
        <taxon>Pseudomonadota</taxon>
        <taxon>Gammaproteobacteria</taxon>
        <taxon>Moraxellales</taxon>
        <taxon>Moraxellaceae</taxon>
        <taxon>Acinetobacter</taxon>
        <taxon>Acinetobacter calcoaceticus/baumannii complex</taxon>
    </lineage>
</organism>
<protein>
    <submittedName>
        <fullName evidence="1">Uncharacterized protein</fullName>
    </submittedName>
</protein>
<dbReference type="Proteomes" id="UP000254410">
    <property type="component" value="Chromosome"/>
</dbReference>